<evidence type="ECO:0000256" key="2">
    <source>
        <dbReference type="ARBA" id="ARBA00023125"/>
    </source>
</evidence>
<dbReference type="PRINTS" id="PR00455">
    <property type="entry name" value="HTHTETR"/>
</dbReference>
<dbReference type="AlphaFoldDB" id="A0A5C4VCM1"/>
<dbReference type="SUPFAM" id="SSF48498">
    <property type="entry name" value="Tetracyclin repressor-like, C-terminal domain"/>
    <property type="match status" value="1"/>
</dbReference>
<sequence length="210" mass="23196">MPERTRRYRSTRREQSAAQTRQDILETARDLFTTHGYAQVTMGQLARSAGVATKTLYASVGTKTQLLHALLAVDVADSKATGLHDEVFRSTDLASAVTSLARGIRGNTERFAASINLLHSSMASDDKARQVWEYVVAQYRQALREVAEHLVAIGVVAPRLDVDGAADRLWFCFGLSAWRSLVVDCGWSYDDAERLLARQAVRMLEDPGPA</sequence>
<dbReference type="EMBL" id="VDGT01000002">
    <property type="protein sequence ID" value="TNM33630.1"/>
    <property type="molecule type" value="Genomic_DNA"/>
</dbReference>
<evidence type="ECO:0000313" key="7">
    <source>
        <dbReference type="EMBL" id="TNM33630.1"/>
    </source>
</evidence>
<dbReference type="Proteomes" id="UP000311713">
    <property type="component" value="Unassembled WGS sequence"/>
</dbReference>
<protein>
    <submittedName>
        <fullName evidence="7">TetR/AcrR family transcriptional regulator</fullName>
    </submittedName>
</protein>
<keyword evidence="2 4" id="KW-0238">DNA-binding</keyword>
<proteinExistence type="predicted"/>
<keyword evidence="1" id="KW-0805">Transcription regulation</keyword>
<dbReference type="RefSeq" id="WP_139640915.1">
    <property type="nucleotide sequence ID" value="NZ_BAAAZS010000006.1"/>
</dbReference>
<evidence type="ECO:0000313" key="8">
    <source>
        <dbReference type="Proteomes" id="UP000311713"/>
    </source>
</evidence>
<dbReference type="GO" id="GO:0000976">
    <property type="term" value="F:transcription cis-regulatory region binding"/>
    <property type="evidence" value="ECO:0007669"/>
    <property type="project" value="TreeGrafter"/>
</dbReference>
<dbReference type="InterPro" id="IPR036271">
    <property type="entry name" value="Tet_transcr_reg_TetR-rel_C_sf"/>
</dbReference>
<keyword evidence="3" id="KW-0804">Transcription</keyword>
<gene>
    <name evidence="7" type="ORF">FH715_04605</name>
</gene>
<dbReference type="InterPro" id="IPR050109">
    <property type="entry name" value="HTH-type_TetR-like_transc_reg"/>
</dbReference>
<accession>A0A5C4VCM1</accession>
<name>A0A5C4VCM1_9ACTN</name>
<dbReference type="SUPFAM" id="SSF46689">
    <property type="entry name" value="Homeodomain-like"/>
    <property type="match status" value="1"/>
</dbReference>
<dbReference type="OrthoDB" id="4823039at2"/>
<dbReference type="PANTHER" id="PTHR30055">
    <property type="entry name" value="HTH-TYPE TRANSCRIPTIONAL REGULATOR RUTR"/>
    <property type="match status" value="1"/>
</dbReference>
<dbReference type="Gene3D" id="1.10.10.60">
    <property type="entry name" value="Homeodomain-like"/>
    <property type="match status" value="1"/>
</dbReference>
<evidence type="ECO:0000256" key="5">
    <source>
        <dbReference type="SAM" id="MobiDB-lite"/>
    </source>
</evidence>
<feature type="DNA-binding region" description="H-T-H motif" evidence="4">
    <location>
        <begin position="41"/>
        <end position="60"/>
    </location>
</feature>
<feature type="domain" description="HTH tetR-type" evidence="6">
    <location>
        <begin position="18"/>
        <end position="78"/>
    </location>
</feature>
<feature type="compositionally biased region" description="Basic and acidic residues" evidence="5">
    <location>
        <begin position="1"/>
        <end position="15"/>
    </location>
</feature>
<reference evidence="7 8" key="1">
    <citation type="submission" date="2019-06" db="EMBL/GenBank/DDBJ databases">
        <title>Draft genome of Streptomyces sedi sp. JCM16909.</title>
        <authorList>
            <person name="Klykleung N."/>
            <person name="Tanasupawat S."/>
            <person name="Kudo T."/>
            <person name="Yuki M."/>
            <person name="Ohkuma M."/>
        </authorList>
    </citation>
    <scope>NUCLEOTIDE SEQUENCE [LARGE SCALE GENOMIC DNA]</scope>
    <source>
        <strain evidence="7 8">JCM 16909</strain>
    </source>
</reference>
<feature type="region of interest" description="Disordered" evidence="5">
    <location>
        <begin position="1"/>
        <end position="20"/>
    </location>
</feature>
<dbReference type="PROSITE" id="PS50977">
    <property type="entry name" value="HTH_TETR_2"/>
    <property type="match status" value="1"/>
</dbReference>
<dbReference type="Gene3D" id="1.10.357.10">
    <property type="entry name" value="Tetracycline Repressor, domain 2"/>
    <property type="match status" value="1"/>
</dbReference>
<evidence type="ECO:0000259" key="6">
    <source>
        <dbReference type="PROSITE" id="PS50977"/>
    </source>
</evidence>
<dbReference type="InterPro" id="IPR009057">
    <property type="entry name" value="Homeodomain-like_sf"/>
</dbReference>
<organism evidence="7 8">
    <name type="scientific">Streptomyces sedi</name>
    <dbReference type="NCBI Taxonomy" id="555059"/>
    <lineage>
        <taxon>Bacteria</taxon>
        <taxon>Bacillati</taxon>
        <taxon>Actinomycetota</taxon>
        <taxon>Actinomycetes</taxon>
        <taxon>Kitasatosporales</taxon>
        <taxon>Streptomycetaceae</taxon>
        <taxon>Streptomyces</taxon>
    </lineage>
</organism>
<evidence type="ECO:0000256" key="1">
    <source>
        <dbReference type="ARBA" id="ARBA00023015"/>
    </source>
</evidence>
<evidence type="ECO:0000256" key="4">
    <source>
        <dbReference type="PROSITE-ProRule" id="PRU00335"/>
    </source>
</evidence>
<dbReference type="InterPro" id="IPR001647">
    <property type="entry name" value="HTH_TetR"/>
</dbReference>
<comment type="caution">
    <text evidence="7">The sequence shown here is derived from an EMBL/GenBank/DDBJ whole genome shotgun (WGS) entry which is preliminary data.</text>
</comment>
<keyword evidence="8" id="KW-1185">Reference proteome</keyword>
<dbReference type="GO" id="GO:0003700">
    <property type="term" value="F:DNA-binding transcription factor activity"/>
    <property type="evidence" value="ECO:0007669"/>
    <property type="project" value="TreeGrafter"/>
</dbReference>
<evidence type="ECO:0000256" key="3">
    <source>
        <dbReference type="ARBA" id="ARBA00023163"/>
    </source>
</evidence>
<dbReference type="Pfam" id="PF00440">
    <property type="entry name" value="TetR_N"/>
    <property type="match status" value="1"/>
</dbReference>
<dbReference type="PANTHER" id="PTHR30055:SF234">
    <property type="entry name" value="HTH-TYPE TRANSCRIPTIONAL REGULATOR BETI"/>
    <property type="match status" value="1"/>
</dbReference>